<accession>A0A941CYC9</accession>
<reference evidence="2" key="1">
    <citation type="submission" date="2021-04" db="EMBL/GenBank/DDBJ databases">
        <title>Draft genome assembly of strain Phenylobacterium sp. 20VBR1 using MiniION and Illumina platforms.</title>
        <authorList>
            <person name="Thomas F.A."/>
            <person name="Krishnan K.P."/>
            <person name="Sinha R.K."/>
        </authorList>
    </citation>
    <scope>NUCLEOTIDE SEQUENCE</scope>
    <source>
        <strain evidence="2">20VBR1</strain>
    </source>
</reference>
<dbReference type="RefSeq" id="WP_215337940.1">
    <property type="nucleotide sequence ID" value="NZ_JAGSGD010000001.1"/>
</dbReference>
<name>A0A941CYC9_9CAUL</name>
<dbReference type="AlphaFoldDB" id="A0A941CYC9"/>
<dbReference type="Gene3D" id="3.30.530.20">
    <property type="match status" value="1"/>
</dbReference>
<dbReference type="InterPro" id="IPR023393">
    <property type="entry name" value="START-like_dom_sf"/>
</dbReference>
<proteinExistence type="predicted"/>
<gene>
    <name evidence="2" type="ORF">JKL49_01935</name>
</gene>
<keyword evidence="1" id="KW-0732">Signal</keyword>
<evidence type="ECO:0000313" key="3">
    <source>
        <dbReference type="Proteomes" id="UP000622580"/>
    </source>
</evidence>
<dbReference type="SUPFAM" id="SSF55961">
    <property type="entry name" value="Bet v1-like"/>
    <property type="match status" value="1"/>
</dbReference>
<evidence type="ECO:0000313" key="2">
    <source>
        <dbReference type="EMBL" id="MBR7618134.1"/>
    </source>
</evidence>
<feature type="signal peptide" evidence="1">
    <location>
        <begin position="1"/>
        <end position="19"/>
    </location>
</feature>
<sequence>MKTVLVALAALSLAGAARAEVADQSSQGFEVRHVVTIAAPPAKVRAAVLQPAAWWSSAHSWSGDAKNLSIDLATGCFCETLKGGFVRHMTVVYAGPDALRLSGALGPLQFTGASGHLAFTFKPGADPTTTVLTVTYDVGGYAKGGLAEQWAKPVDGVIGEQVGRLKKQIETGKPD</sequence>
<protein>
    <submittedName>
        <fullName evidence="2">SRPBCC family protein</fullName>
    </submittedName>
</protein>
<dbReference type="InterPro" id="IPR019587">
    <property type="entry name" value="Polyketide_cyclase/dehydratase"/>
</dbReference>
<keyword evidence="3" id="KW-1185">Reference proteome</keyword>
<dbReference type="EMBL" id="JAGSGD010000001">
    <property type="protein sequence ID" value="MBR7618134.1"/>
    <property type="molecule type" value="Genomic_DNA"/>
</dbReference>
<dbReference type="CDD" id="cd07812">
    <property type="entry name" value="SRPBCC"/>
    <property type="match status" value="1"/>
</dbReference>
<dbReference type="Proteomes" id="UP000622580">
    <property type="component" value="Unassembled WGS sequence"/>
</dbReference>
<organism evidence="2 3">
    <name type="scientific">Phenylobacterium glaciei</name>
    <dbReference type="NCBI Taxonomy" id="2803784"/>
    <lineage>
        <taxon>Bacteria</taxon>
        <taxon>Pseudomonadati</taxon>
        <taxon>Pseudomonadota</taxon>
        <taxon>Alphaproteobacteria</taxon>
        <taxon>Caulobacterales</taxon>
        <taxon>Caulobacteraceae</taxon>
        <taxon>Phenylobacterium</taxon>
    </lineage>
</organism>
<dbReference type="Pfam" id="PF10604">
    <property type="entry name" value="Polyketide_cyc2"/>
    <property type="match status" value="1"/>
</dbReference>
<evidence type="ECO:0000256" key="1">
    <source>
        <dbReference type="SAM" id="SignalP"/>
    </source>
</evidence>
<comment type="caution">
    <text evidence="2">The sequence shown here is derived from an EMBL/GenBank/DDBJ whole genome shotgun (WGS) entry which is preliminary data.</text>
</comment>
<feature type="chain" id="PRO_5037920350" evidence="1">
    <location>
        <begin position="20"/>
        <end position="175"/>
    </location>
</feature>